<protein>
    <recommendedName>
        <fullName evidence="6">ATP-dependent DNA helicase</fullName>
        <ecNumber evidence="6">5.6.2.3</ecNumber>
    </recommendedName>
</protein>
<reference evidence="12 13" key="1">
    <citation type="submission" date="2024-04" db="EMBL/GenBank/DDBJ databases">
        <title>The reference genome of an endangered Asteraceae, Deinandra increscens subsp. villosa, native to the Central Coast of California.</title>
        <authorList>
            <person name="Guilliams M."/>
            <person name="Hasenstab-Lehman K."/>
            <person name="Meyer R."/>
            <person name="Mcevoy S."/>
        </authorList>
    </citation>
    <scope>NUCLEOTIDE SEQUENCE [LARGE SCALE GENOMIC DNA]</scope>
    <source>
        <tissue evidence="12">Leaf</tissue>
    </source>
</reference>
<proteinExistence type="inferred from homology"/>
<keyword evidence="3" id="KW-0863">Zinc-finger</keyword>
<keyword evidence="6" id="KW-0547">Nucleotide-binding</keyword>
<organism evidence="12 13">
    <name type="scientific">Deinandra increscens subsp. villosa</name>
    <dbReference type="NCBI Taxonomy" id="3103831"/>
    <lineage>
        <taxon>Eukaryota</taxon>
        <taxon>Viridiplantae</taxon>
        <taxon>Streptophyta</taxon>
        <taxon>Embryophyta</taxon>
        <taxon>Tracheophyta</taxon>
        <taxon>Spermatophyta</taxon>
        <taxon>Magnoliopsida</taxon>
        <taxon>eudicotyledons</taxon>
        <taxon>Gunneridae</taxon>
        <taxon>Pentapetalae</taxon>
        <taxon>asterids</taxon>
        <taxon>campanulids</taxon>
        <taxon>Asterales</taxon>
        <taxon>Asteraceae</taxon>
        <taxon>Asteroideae</taxon>
        <taxon>Heliantheae alliance</taxon>
        <taxon>Madieae</taxon>
        <taxon>Madiinae</taxon>
        <taxon>Deinandra</taxon>
    </lineage>
</organism>
<keyword evidence="13" id="KW-1185">Reference proteome</keyword>
<keyword evidence="6" id="KW-0227">DNA damage</keyword>
<dbReference type="GO" id="GO:0006310">
    <property type="term" value="P:DNA recombination"/>
    <property type="evidence" value="ECO:0007669"/>
    <property type="project" value="UniProtKB-KW"/>
</dbReference>
<evidence type="ECO:0000256" key="6">
    <source>
        <dbReference type="RuleBase" id="RU363044"/>
    </source>
</evidence>
<keyword evidence="2" id="KW-0479">Metal-binding</keyword>
<keyword evidence="6" id="KW-0234">DNA repair</keyword>
<comment type="caution">
    <text evidence="12">The sequence shown here is derived from an EMBL/GenBank/DDBJ whole genome shotgun (WGS) entry which is preliminary data.</text>
</comment>
<gene>
    <name evidence="12" type="ORF">SSX86_014986</name>
</gene>
<dbReference type="InterPro" id="IPR047192">
    <property type="entry name" value="Euk_RPA1_DBD_C"/>
</dbReference>
<comment type="cofactor">
    <cofactor evidence="6">
        <name>Mg(2+)</name>
        <dbReference type="ChEBI" id="CHEBI:18420"/>
    </cofactor>
</comment>
<keyword evidence="6" id="KW-0067">ATP-binding</keyword>
<evidence type="ECO:0000259" key="7">
    <source>
        <dbReference type="Pfam" id="PF02721"/>
    </source>
</evidence>
<dbReference type="GO" id="GO:0043139">
    <property type="term" value="F:5'-3' DNA helicase activity"/>
    <property type="evidence" value="ECO:0007669"/>
    <property type="project" value="UniProtKB-EC"/>
</dbReference>
<dbReference type="InterPro" id="IPR027417">
    <property type="entry name" value="P-loop_NTPase"/>
</dbReference>
<evidence type="ECO:0000259" key="8">
    <source>
        <dbReference type="Pfam" id="PF05970"/>
    </source>
</evidence>
<feature type="domain" description="DNA helicase Pif1-like 2B" evidence="11">
    <location>
        <begin position="2117"/>
        <end position="2160"/>
    </location>
</feature>
<evidence type="ECO:0000259" key="11">
    <source>
        <dbReference type="Pfam" id="PF21530"/>
    </source>
</evidence>
<comment type="similarity">
    <text evidence="1">Belongs to the replication factor A protein 1 family.</text>
</comment>
<dbReference type="SUPFAM" id="SSF50249">
    <property type="entry name" value="Nucleic acid-binding proteins"/>
    <property type="match status" value="3"/>
</dbReference>
<dbReference type="InterPro" id="IPR013955">
    <property type="entry name" value="Rep_factor-A_C"/>
</dbReference>
<keyword evidence="6" id="KW-0347">Helicase</keyword>
<dbReference type="InterPro" id="IPR010285">
    <property type="entry name" value="DNA_helicase_pif1-like_DEAD"/>
</dbReference>
<evidence type="ECO:0000256" key="2">
    <source>
        <dbReference type="ARBA" id="ARBA00022723"/>
    </source>
</evidence>
<dbReference type="Pfam" id="PF14214">
    <property type="entry name" value="Helitron_like_N"/>
    <property type="match status" value="1"/>
</dbReference>
<dbReference type="GO" id="GO:0000723">
    <property type="term" value="P:telomere maintenance"/>
    <property type="evidence" value="ECO:0007669"/>
    <property type="project" value="InterPro"/>
</dbReference>
<keyword evidence="4" id="KW-0862">Zinc</keyword>
<comment type="similarity">
    <text evidence="6">Belongs to the helicase family.</text>
</comment>
<dbReference type="Gene3D" id="2.40.50.140">
    <property type="entry name" value="Nucleic acid-binding proteins"/>
    <property type="match status" value="3"/>
</dbReference>
<keyword evidence="6" id="KW-0378">Hydrolase</keyword>
<dbReference type="PANTHER" id="PTHR10492">
    <property type="match status" value="1"/>
</dbReference>
<feature type="domain" description="Replication protein A 70 kDa DNA-binding subunit B/D first OB fold" evidence="7">
    <location>
        <begin position="8"/>
        <end position="111"/>
    </location>
</feature>
<evidence type="ECO:0000259" key="10">
    <source>
        <dbReference type="Pfam" id="PF14214"/>
    </source>
</evidence>
<dbReference type="InterPro" id="IPR003871">
    <property type="entry name" value="RFA1B/D_OB_1st"/>
</dbReference>
<dbReference type="GO" id="GO:0016787">
    <property type="term" value="F:hydrolase activity"/>
    <property type="evidence" value="ECO:0007669"/>
    <property type="project" value="UniProtKB-KW"/>
</dbReference>
<keyword evidence="6" id="KW-0233">DNA recombination</keyword>
<feature type="domain" description="Helitron helicase-like" evidence="10">
    <location>
        <begin position="1151"/>
        <end position="1331"/>
    </location>
</feature>
<evidence type="ECO:0000256" key="1">
    <source>
        <dbReference type="ARBA" id="ARBA00005690"/>
    </source>
</evidence>
<evidence type="ECO:0000313" key="12">
    <source>
        <dbReference type="EMBL" id="KAK9065585.1"/>
    </source>
</evidence>
<dbReference type="SUPFAM" id="SSF52540">
    <property type="entry name" value="P-loop containing nucleoside triphosphate hydrolases"/>
    <property type="match status" value="2"/>
</dbReference>
<dbReference type="GO" id="GO:0003677">
    <property type="term" value="F:DNA binding"/>
    <property type="evidence" value="ECO:0007669"/>
    <property type="project" value="UniProtKB-KW"/>
</dbReference>
<dbReference type="InterPro" id="IPR012340">
    <property type="entry name" value="NA-bd_OB-fold"/>
</dbReference>
<dbReference type="EMBL" id="JBCNJP010000016">
    <property type="protein sequence ID" value="KAK9065585.1"/>
    <property type="molecule type" value="Genomic_DNA"/>
</dbReference>
<feature type="domain" description="DNA helicase Pif1-like DEAD-box helicase" evidence="8">
    <location>
        <begin position="1796"/>
        <end position="2014"/>
    </location>
</feature>
<dbReference type="PANTHER" id="PTHR10492:SF93">
    <property type="entry name" value="ATP-DEPENDENT DNA HELICASE"/>
    <property type="match status" value="1"/>
</dbReference>
<dbReference type="CDD" id="cd04476">
    <property type="entry name" value="RPA1_DBD_C"/>
    <property type="match status" value="1"/>
</dbReference>
<dbReference type="Pfam" id="PF21530">
    <property type="entry name" value="Pif1_2B_dom"/>
    <property type="match status" value="1"/>
</dbReference>
<evidence type="ECO:0000259" key="9">
    <source>
        <dbReference type="Pfam" id="PF08646"/>
    </source>
</evidence>
<evidence type="ECO:0000256" key="5">
    <source>
        <dbReference type="ARBA" id="ARBA00023125"/>
    </source>
</evidence>
<evidence type="ECO:0000256" key="4">
    <source>
        <dbReference type="ARBA" id="ARBA00022833"/>
    </source>
</evidence>
<dbReference type="CDD" id="cd04480">
    <property type="entry name" value="RPA1_DBD_A_like"/>
    <property type="match status" value="1"/>
</dbReference>
<evidence type="ECO:0000313" key="13">
    <source>
        <dbReference type="Proteomes" id="UP001408789"/>
    </source>
</evidence>
<dbReference type="Gene3D" id="3.40.50.300">
    <property type="entry name" value="P-loop containing nucleotide triphosphate hydrolases"/>
    <property type="match status" value="1"/>
</dbReference>
<accession>A0AAP0D3R6</accession>
<dbReference type="Pfam" id="PF08646">
    <property type="entry name" value="Rep_fac-A_C"/>
    <property type="match status" value="1"/>
</dbReference>
<dbReference type="GO" id="GO:0006281">
    <property type="term" value="P:DNA repair"/>
    <property type="evidence" value="ECO:0007669"/>
    <property type="project" value="UniProtKB-KW"/>
</dbReference>
<evidence type="ECO:0000256" key="3">
    <source>
        <dbReference type="ARBA" id="ARBA00022771"/>
    </source>
</evidence>
<dbReference type="Pfam" id="PF05970">
    <property type="entry name" value="PIF1"/>
    <property type="match status" value="1"/>
</dbReference>
<dbReference type="GO" id="GO:0008270">
    <property type="term" value="F:zinc ion binding"/>
    <property type="evidence" value="ECO:0007669"/>
    <property type="project" value="UniProtKB-KW"/>
</dbReference>
<sequence length="2278" mass="258465">MEIPNITPLNQLDVTTRDVTIKVRIIKLWKLLSFKIKNAIHAVELVLMDEEGSKIQATVAGNYLAKFGKLLQENHCFIVTQFDVGDNMSPYRPTQHPHRLFFTFNTDIKKCDDIGGSIRGFSFTSFDVLRNRAIPIDSPVDIIGYVDGWYPMNDHTTRTGKVCKKMSFQLRDLEYLNVYVTLWGDYAVQMSKFMEKTPVDVRVFVILQFGKYGFHEGKAYVSSLFQGSTLYLNENIDELMDFEKSLLEKKSDLPSSSRPLCSSQRVSTFHDVFLVETEFNNIEEVNKMVDVKNVIVLGTILSFPRKVEWYYDSCKDCTKKVTVVYLISDATNGSDLQEDKPTIRCPREKCNIKGVSVVPRLKLQIRLQDSTGVVCLTLLDDVAQDLLGKSAQELVDKFIDGETNNLLPDEISDLVGKRMAFKIEISNFNIKHNYKNFTVKRYCDDPAIISELERNLGIDHVELSNSLNITSGDVAINDSVNLKETPISLMDSSTGSMPTNIMAASELKRNLVDLYDHDESATKAPLGSNIEAINTYSKDTRKMKKIAVNLKDSISATTAKQGSVSLMDSSVGGMALRNKKSLKTKPLNELKRNLGEDFDREESESGTATSFVNEVSLDISQPSNGWRHVLNNKDNMNKVISNNTPSSSNTKTNRIHLCDITKDILHYPNTNTTPLSNITRMSINNNVVNTNITNTGSQYMRKLRKHYLDTRKANNGSLGEIVHVPSFHTSPKLQNNDSVSCQNVQSLNGSRHVFNNKEKVNKDKCGHNSLPPRTNYTYGTIGSPVSDVTIDKPDYSNTNTTQLTNFKRLNNYMDNCNDKQRRKLRKDILDNRKSNDLSVQQVHERDINKAEFVGISKDYVDHGDQNVICQVCHAKLWPHEARGGRSNNELRLSYSLCCAYGKVQLPDMKEPPQSYQYLFNGSDSKSKSFLKNIRRYNSMFSFTSIGGKVDSSINRGKAPFIFRLGGQNYHSMGSLLPEDGSKPKFSQLYIYDTDNEVSNRLAIFEASSSTSRNLDPQIIQHIKNMLDSENVLVKTYRKVRDSFKENNQLDLKLRLIGKRQQDGRTYNLPTASEVAALIVGDIGDSLENRDIVVETKSGALKRISELHPSYLALQYPLLFPYGDDCYRVDIPHRGVTPSTTTKRANCTMREFFAYRIQDRTGVFSLILNSRRLFQQFLVDAYTMIETERLNYIRYQQKVLRCETFENLSNLRNDGNTNVSDTGKRVILPSSFTGGARYMMQNYLDAMSLCKWYGYPDFFITVTCNPKWPEVKRCLEGTTIKPEDRPTILSRLFKIKLDALIKDLKEKSLLGKVSAVVYTVEFQKRGLPHAHICLFMQPDHKFPTVEHIDPVISAEIPDKNEDLELYTLVSDFMIHGPCGDDNVNCPCMVDKKCSKNYPKKFSDHTSIDMDGFPLYRRRDSKRFVEKSGVKLDNRSVVPYNKTLLKKYQAHINVEWCNQAGSIKYLFKYINKGPDRVTVSIVESNTSNEPEPPVDEIKRHYDCRYLSACEASWRIFSFDVHYRYPAVIRLPFHLPNQQNVVYGADDDINNVLDKPSVASSMFLSWMDCNANDEEARELTYVEFPTKFVWKKDKRCWKRRKNQFSIGRIHAVSPTLGEAYFLRILLNKLKGPRSFDDILTVNGHKFNTFREACYALGLLDDDMEYIEAIQEASHSGSGYYLRTLFATMLTCHTLSLPERVWEKTWELLSDGILYKQRLTLKAPDLCLADDRVKNQVKNLTLYEIEKILIRNNSSLRNFNTMPYPDHELISNSNNRLIAEELDYDQNNLQEEFDKLFGALTGEQICIFNDIIKAVEDNKGGVFFVYGYGGTGKTFLWKTLSSSLRSKGQIVLNVASSGIASLLLTGGRTAHSRFLIPINLNEDSICHISPNSDVANLLKKTSLIIWDEAPMVHRHGFEALDRTLKDILKTDDSDNSKRPFGGKAIVFGGDFRQTLPVIQGGTRHDIVTASLTSSYIWDTCRVLTLTKNMRLTTRGEIHDVEQTQIFAQWLLDLGEGKLGGCNDGDAIIDIPDDLLIMDSNDPISSLIEFVYPSILENYQKSGFYKERAILAPTNEVVDEINCHLLSMFPGEAKEYLSSDSICESEDLHDGFDQSLYSPDVLNGLKISGLPNHKLVLKVGVPVMLLRNIDQKSGLCNGTRLKVISIGKRVIEAEVISGSNIGDRTFIPRIGLIPSDKKVPFKFQRRQFPLAVCFAMTINKSQGQSLSRVGLFLKHPVFSHGQLYVALSRVKSRDGLKLAILDNDGKLTNKTSNVVYKEVFDYL</sequence>
<dbReference type="GO" id="GO:0005524">
    <property type="term" value="F:ATP binding"/>
    <property type="evidence" value="ECO:0007669"/>
    <property type="project" value="UniProtKB-KW"/>
</dbReference>
<name>A0AAP0D3R6_9ASTR</name>
<dbReference type="Proteomes" id="UP001408789">
    <property type="component" value="Unassembled WGS sequence"/>
</dbReference>
<feature type="domain" description="Replication factor A C-terminal" evidence="9">
    <location>
        <begin position="303"/>
        <end position="427"/>
    </location>
</feature>
<dbReference type="InterPro" id="IPR049163">
    <property type="entry name" value="Pif1-like_2B_dom"/>
</dbReference>
<dbReference type="CDD" id="cd18809">
    <property type="entry name" value="SF1_C_RecD"/>
    <property type="match status" value="1"/>
</dbReference>
<dbReference type="EC" id="5.6.2.3" evidence="6"/>
<keyword evidence="5" id="KW-0238">DNA-binding</keyword>
<comment type="catalytic activity">
    <reaction evidence="6">
        <text>ATP + H2O = ADP + phosphate + H(+)</text>
        <dbReference type="Rhea" id="RHEA:13065"/>
        <dbReference type="ChEBI" id="CHEBI:15377"/>
        <dbReference type="ChEBI" id="CHEBI:15378"/>
        <dbReference type="ChEBI" id="CHEBI:30616"/>
        <dbReference type="ChEBI" id="CHEBI:43474"/>
        <dbReference type="ChEBI" id="CHEBI:456216"/>
        <dbReference type="EC" id="5.6.2.3"/>
    </reaction>
</comment>
<dbReference type="Pfam" id="PF02721">
    <property type="entry name" value="DUF223"/>
    <property type="match status" value="1"/>
</dbReference>
<dbReference type="InterPro" id="IPR025476">
    <property type="entry name" value="Helitron_helicase-like"/>
</dbReference>